<dbReference type="InterPro" id="IPR045562">
    <property type="entry name" value="RecG_dom3_C"/>
</dbReference>
<dbReference type="FunCoup" id="A0A7L4YTF2">
    <property type="interactions" value="170"/>
</dbReference>
<keyword evidence="1" id="KW-0547">Nucleotide-binding</keyword>
<proteinExistence type="predicted"/>
<reference evidence="11 12" key="1">
    <citation type="journal article" date="2018" name="Int. J. Syst. Evol. Microbiol.">
        <title>Epidermidibacterium keratini gen. nov., sp. nov., a member of the family Sporichthyaceae, isolated from keratin epidermis.</title>
        <authorList>
            <person name="Lee D.G."/>
            <person name="Trujillo M.E."/>
            <person name="Kang S."/>
            <person name="Nam J.J."/>
            <person name="Kim Y.J."/>
        </authorList>
    </citation>
    <scope>NUCLEOTIDE SEQUENCE [LARGE SCALE GENOMIC DNA]</scope>
    <source>
        <strain evidence="11 12">EPI-7</strain>
    </source>
</reference>
<dbReference type="Pfam" id="PF19833">
    <property type="entry name" value="RecG_dom3_C"/>
    <property type="match status" value="1"/>
</dbReference>
<dbReference type="InterPro" id="IPR001650">
    <property type="entry name" value="Helicase_C-like"/>
</dbReference>
<feature type="compositionally biased region" description="Acidic residues" evidence="8">
    <location>
        <begin position="543"/>
        <end position="561"/>
    </location>
</feature>
<evidence type="ECO:0000256" key="3">
    <source>
        <dbReference type="ARBA" id="ARBA00022801"/>
    </source>
</evidence>
<keyword evidence="5" id="KW-0067">ATP-binding</keyword>
<keyword evidence="12" id="KW-1185">Reference proteome</keyword>
<dbReference type="CDD" id="cd04488">
    <property type="entry name" value="RecG_wedge_OBF"/>
    <property type="match status" value="1"/>
</dbReference>
<feature type="region of interest" description="Disordered" evidence="8">
    <location>
        <begin position="541"/>
        <end position="570"/>
    </location>
</feature>
<keyword evidence="3" id="KW-0378">Hydrolase</keyword>
<dbReference type="InterPro" id="IPR011545">
    <property type="entry name" value="DEAD/DEAH_box_helicase_dom"/>
</dbReference>
<dbReference type="SMART" id="SM00487">
    <property type="entry name" value="DEXDc"/>
    <property type="match status" value="1"/>
</dbReference>
<dbReference type="KEGG" id="eke:EK0264_16985"/>
<name>A0A7L4YTF2_9ACTN</name>
<dbReference type="PANTHER" id="PTHR47964:SF1">
    <property type="entry name" value="ATP-DEPENDENT DNA HELICASE HOMOLOG RECG, CHLOROPLASTIC"/>
    <property type="match status" value="1"/>
</dbReference>
<evidence type="ECO:0000256" key="8">
    <source>
        <dbReference type="SAM" id="MobiDB-lite"/>
    </source>
</evidence>
<feature type="domain" description="Helicase C-terminal" evidence="10">
    <location>
        <begin position="552"/>
        <end position="703"/>
    </location>
</feature>
<dbReference type="OrthoDB" id="9804325at2"/>
<dbReference type="Pfam" id="PF00271">
    <property type="entry name" value="Helicase_C"/>
    <property type="match status" value="1"/>
</dbReference>
<dbReference type="GO" id="GO:0003677">
    <property type="term" value="F:DNA binding"/>
    <property type="evidence" value="ECO:0007669"/>
    <property type="project" value="UniProtKB-KW"/>
</dbReference>
<dbReference type="SUPFAM" id="SSF50249">
    <property type="entry name" value="Nucleic acid-binding proteins"/>
    <property type="match status" value="1"/>
</dbReference>
<dbReference type="Gene3D" id="3.40.50.300">
    <property type="entry name" value="P-loop containing nucleotide triphosphate hydrolases"/>
    <property type="match status" value="2"/>
</dbReference>
<keyword evidence="2" id="KW-0227">DNA damage</keyword>
<evidence type="ECO:0000256" key="1">
    <source>
        <dbReference type="ARBA" id="ARBA00022741"/>
    </source>
</evidence>
<dbReference type="Gene3D" id="2.40.50.140">
    <property type="entry name" value="Nucleic acid-binding proteins"/>
    <property type="match status" value="1"/>
</dbReference>
<evidence type="ECO:0000313" key="11">
    <source>
        <dbReference type="EMBL" id="QHC01807.1"/>
    </source>
</evidence>
<keyword evidence="7" id="KW-0234">DNA repair</keyword>
<dbReference type="InterPro" id="IPR012340">
    <property type="entry name" value="NA-bd_OB-fold"/>
</dbReference>
<evidence type="ECO:0000259" key="9">
    <source>
        <dbReference type="PROSITE" id="PS51192"/>
    </source>
</evidence>
<gene>
    <name evidence="11" type="ORF">EK0264_16985</name>
</gene>
<dbReference type="GO" id="GO:0006281">
    <property type="term" value="P:DNA repair"/>
    <property type="evidence" value="ECO:0007669"/>
    <property type="project" value="UniProtKB-KW"/>
</dbReference>
<dbReference type="SMART" id="SM00490">
    <property type="entry name" value="HELICc"/>
    <property type="match status" value="1"/>
</dbReference>
<dbReference type="InterPro" id="IPR027417">
    <property type="entry name" value="P-loop_NTPase"/>
</dbReference>
<dbReference type="InParanoid" id="A0A7L4YTF2"/>
<evidence type="ECO:0000256" key="7">
    <source>
        <dbReference type="ARBA" id="ARBA00023204"/>
    </source>
</evidence>
<feature type="domain" description="Helicase ATP-binding" evidence="9">
    <location>
        <begin position="311"/>
        <end position="492"/>
    </location>
</feature>
<evidence type="ECO:0000256" key="6">
    <source>
        <dbReference type="ARBA" id="ARBA00023125"/>
    </source>
</evidence>
<dbReference type="Pfam" id="PF00270">
    <property type="entry name" value="DEAD"/>
    <property type="match status" value="1"/>
</dbReference>
<evidence type="ECO:0000256" key="5">
    <source>
        <dbReference type="ARBA" id="ARBA00022840"/>
    </source>
</evidence>
<dbReference type="Proteomes" id="UP000463857">
    <property type="component" value="Chromosome"/>
</dbReference>
<dbReference type="PANTHER" id="PTHR47964">
    <property type="entry name" value="ATP-DEPENDENT DNA HELICASE HOMOLOG RECG, CHLOROPLASTIC"/>
    <property type="match status" value="1"/>
</dbReference>
<evidence type="ECO:0000256" key="2">
    <source>
        <dbReference type="ARBA" id="ARBA00022763"/>
    </source>
</evidence>
<dbReference type="PROSITE" id="PS51192">
    <property type="entry name" value="HELICASE_ATP_BIND_1"/>
    <property type="match status" value="1"/>
</dbReference>
<evidence type="ECO:0000313" key="12">
    <source>
        <dbReference type="Proteomes" id="UP000463857"/>
    </source>
</evidence>
<sequence>MPTIPCCWESSSAVVSLDTSLVDAVGKKSADKLRDKLGLESVGDLLGHYPRRYYRIGDARRESGLQEGDHLSFVAEVINAEWHPNRNSGYQKGRRPKGRVSAKLALEEGTIEAVFWNQPWMTKALPKGAIGLFSGVVGRFRGAWQLNSPTVERFHRSADDVAADGAQAGLSYLNVDEWIGRIMPIYPSTSGLDSSAIRRSVEMVLGLLEPVADTLPDGIRGELGYVDLDTALRGIHQPPDDDAIDAARERLAFEEALGTQLSLAVERADEDAQPAGSYPRRGDGALAALDAQLPFELTASQRDVGDVLAAELAADHPMHRLLQGDVGSGKTIVALRAMLQVADGGGQSALLAPTEVLAHQHARSITAMLGSLGRVDPTGGGLRLGEDADAVLVTVLTSGLPAKERKQALLDIASGASGIVIGTHALLEPTVSFADLGLVVIDEQHRFGVEQRDKLRRKGREQLSPHTLVMTATPIPRTLAITAFGALETLALTDMPPGRTPVKTNAVPTTSHPRWLVRVWERIIEEVEAGHQAYVVCPRIDAEQVDDTDDSGDDEEYGEYDEPARDDRPIASVEQTVEELRTGPLSHLRVEALHGRMSVEQKDDIMRRFGAGEIDVLVSTTVIEVGVDVPNATVMAICDADRFGLATLHQLRGRVGRGSAPGVCLLLTTLSESSRPFERLRTLEQTGDGFEIAEVDLRLRKSGDILGTVQHGARTRLRLLSLDDVATIEQARDVADQIVGDDPKLERHPVLRAEVDRLRRVQGADFLHKS</sequence>
<keyword evidence="4 11" id="KW-0347">Helicase</keyword>
<dbReference type="InterPro" id="IPR014001">
    <property type="entry name" value="Helicase_ATP-bd"/>
</dbReference>
<dbReference type="GO" id="GO:0003678">
    <property type="term" value="F:DNA helicase activity"/>
    <property type="evidence" value="ECO:0007669"/>
    <property type="project" value="TreeGrafter"/>
</dbReference>
<evidence type="ECO:0000259" key="10">
    <source>
        <dbReference type="PROSITE" id="PS51194"/>
    </source>
</evidence>
<accession>A0A7L4YTF2</accession>
<protein>
    <submittedName>
        <fullName evidence="11">DEAD/DEAH box helicase</fullName>
    </submittedName>
</protein>
<dbReference type="PROSITE" id="PS51194">
    <property type="entry name" value="HELICASE_CTER"/>
    <property type="match status" value="1"/>
</dbReference>
<dbReference type="RefSeq" id="WP_159546931.1">
    <property type="nucleotide sequence ID" value="NZ_CP047156.1"/>
</dbReference>
<dbReference type="EMBL" id="CP047156">
    <property type="protein sequence ID" value="QHC01807.1"/>
    <property type="molecule type" value="Genomic_DNA"/>
</dbReference>
<keyword evidence="6" id="KW-0238">DNA-binding</keyword>
<dbReference type="InterPro" id="IPR047112">
    <property type="entry name" value="RecG/Mfd"/>
</dbReference>
<organism evidence="11 12">
    <name type="scientific">Epidermidibacterium keratini</name>
    <dbReference type="NCBI Taxonomy" id="1891644"/>
    <lineage>
        <taxon>Bacteria</taxon>
        <taxon>Bacillati</taxon>
        <taxon>Actinomycetota</taxon>
        <taxon>Actinomycetes</taxon>
        <taxon>Sporichthyales</taxon>
        <taxon>Sporichthyaceae</taxon>
        <taxon>Epidermidibacterium</taxon>
    </lineage>
</organism>
<evidence type="ECO:0000256" key="4">
    <source>
        <dbReference type="ARBA" id="ARBA00022806"/>
    </source>
</evidence>
<dbReference type="GO" id="GO:0005524">
    <property type="term" value="F:ATP binding"/>
    <property type="evidence" value="ECO:0007669"/>
    <property type="project" value="UniProtKB-KW"/>
</dbReference>
<dbReference type="GO" id="GO:0016787">
    <property type="term" value="F:hydrolase activity"/>
    <property type="evidence" value="ECO:0007669"/>
    <property type="project" value="UniProtKB-KW"/>
</dbReference>
<dbReference type="SUPFAM" id="SSF52540">
    <property type="entry name" value="P-loop containing nucleoside triphosphate hydrolases"/>
    <property type="match status" value="1"/>
</dbReference>
<dbReference type="AlphaFoldDB" id="A0A7L4YTF2"/>